<keyword evidence="1" id="KW-1133">Transmembrane helix</keyword>
<organism evidence="2 3">
    <name type="scientific">Leptospira interrogans str. 2006001854</name>
    <dbReference type="NCBI Taxonomy" id="1001590"/>
    <lineage>
        <taxon>Bacteria</taxon>
        <taxon>Pseudomonadati</taxon>
        <taxon>Spirochaetota</taxon>
        <taxon>Spirochaetia</taxon>
        <taxon>Leptospirales</taxon>
        <taxon>Leptospiraceae</taxon>
        <taxon>Leptospira</taxon>
    </lineage>
</organism>
<dbReference type="AlphaFoldDB" id="M6GEC0"/>
<evidence type="ECO:0000313" key="3">
    <source>
        <dbReference type="Proteomes" id="UP000012128"/>
    </source>
</evidence>
<gene>
    <name evidence="2" type="ORF">LEP1GSC037_2435</name>
</gene>
<sequence length="54" mass="6558">MFIIFLQLSYSKFFFTLLKFLHFYGSVQLSTVNFILKPYFSAKDWILKNKQEIL</sequence>
<name>M6GEC0_LEPIR</name>
<keyword evidence="1" id="KW-0812">Transmembrane</keyword>
<evidence type="ECO:0000313" key="2">
    <source>
        <dbReference type="EMBL" id="EMM83095.1"/>
    </source>
</evidence>
<protein>
    <submittedName>
        <fullName evidence="2">Uncharacterized protein</fullName>
    </submittedName>
</protein>
<keyword evidence="1" id="KW-0472">Membrane</keyword>
<dbReference type="Proteomes" id="UP000012128">
    <property type="component" value="Unassembled WGS sequence"/>
</dbReference>
<feature type="transmembrane region" description="Helical" evidence="1">
    <location>
        <begin position="20"/>
        <end position="40"/>
    </location>
</feature>
<evidence type="ECO:0000256" key="1">
    <source>
        <dbReference type="SAM" id="Phobius"/>
    </source>
</evidence>
<dbReference type="EMBL" id="AFLW02000066">
    <property type="protein sequence ID" value="EMM83095.1"/>
    <property type="molecule type" value="Genomic_DNA"/>
</dbReference>
<accession>M6GEC0</accession>
<proteinExistence type="predicted"/>
<reference evidence="2 3" key="1">
    <citation type="submission" date="2013-01" db="EMBL/GenBank/DDBJ databases">
        <authorList>
            <person name="Harkins D.M."/>
            <person name="Durkin A.S."/>
            <person name="Brinkac L.M."/>
            <person name="Haft D.H."/>
            <person name="Selengut J.D."/>
            <person name="Sanka R."/>
            <person name="DePew J."/>
            <person name="Purushe J."/>
            <person name="Hospenthal D.R."/>
            <person name="Murray C.K."/>
            <person name="Pimentel G."/>
            <person name="Wasfy M."/>
            <person name="Parker T."/>
            <person name="Miller R.S."/>
            <person name="Vinetz J.M."/>
            <person name="Sutton G.G."/>
            <person name="Nierman W.C."/>
            <person name="Fouts D.E."/>
        </authorList>
    </citation>
    <scope>NUCLEOTIDE SEQUENCE [LARGE SCALE GENOMIC DNA]</scope>
    <source>
        <strain evidence="2 3">2006001854</strain>
    </source>
</reference>
<comment type="caution">
    <text evidence="2">The sequence shown here is derived from an EMBL/GenBank/DDBJ whole genome shotgun (WGS) entry which is preliminary data.</text>
</comment>